<organism evidence="8 9">
    <name type="scientific">Marinobacter zhejiangensis</name>
    <dbReference type="NCBI Taxonomy" id="488535"/>
    <lineage>
        <taxon>Bacteria</taxon>
        <taxon>Pseudomonadati</taxon>
        <taxon>Pseudomonadota</taxon>
        <taxon>Gammaproteobacteria</taxon>
        <taxon>Pseudomonadales</taxon>
        <taxon>Marinobacteraceae</taxon>
        <taxon>Marinobacter</taxon>
    </lineage>
</organism>
<dbReference type="Proteomes" id="UP000198519">
    <property type="component" value="Unassembled WGS sequence"/>
</dbReference>
<dbReference type="EMBL" id="FOUE01000001">
    <property type="protein sequence ID" value="SFL90634.1"/>
    <property type="molecule type" value="Genomic_DNA"/>
</dbReference>
<comment type="subcellular location">
    <subcellularLocation>
        <location evidence="1">Membrane</location>
        <topology evidence="1">Multi-pass membrane protein</topology>
    </subcellularLocation>
</comment>
<feature type="transmembrane region" description="Helical" evidence="6">
    <location>
        <begin position="271"/>
        <end position="288"/>
    </location>
</feature>
<feature type="transmembrane region" description="Helical" evidence="6">
    <location>
        <begin position="65"/>
        <end position="84"/>
    </location>
</feature>
<accession>A0A1I4LHX6</accession>
<dbReference type="InterPro" id="IPR000620">
    <property type="entry name" value="EamA_dom"/>
</dbReference>
<evidence type="ECO:0000256" key="4">
    <source>
        <dbReference type="ARBA" id="ARBA00022989"/>
    </source>
</evidence>
<gene>
    <name evidence="8" type="ORF">SAMN04487963_0487</name>
</gene>
<evidence type="ECO:0000313" key="9">
    <source>
        <dbReference type="Proteomes" id="UP000198519"/>
    </source>
</evidence>
<sequence>MSVPAAYLTVVLVWATTPIGIAFSGATLHPMLAAGLRMLIAAVLGAVLVKLLRIPMCWRARELKSHGWALVGIFGALGLSYMAAQRVPSGLISVFFGLSPMLSAILAQWLLDEPAMPLYKWAACLLALFGLAVLFLDDVLLTADMLGGFVMLLVAVLLFSVSAVMVKRTDAQMHPLAQTVGSLILSVPLFAVAWWLMDGQMPVIDWASPSPWAVLYLALFGSLLGFVSYYHILRYLAPTTVALITLVTPVFALYLGFWFNDEELSPAMLQGTGLIMAGLVVFFFGGLLRKRLRATA</sequence>
<feature type="transmembrane region" description="Helical" evidence="6">
    <location>
        <begin position="178"/>
        <end position="197"/>
    </location>
</feature>
<feature type="transmembrane region" description="Helical" evidence="6">
    <location>
        <begin position="118"/>
        <end position="136"/>
    </location>
</feature>
<keyword evidence="3 6" id="KW-0812">Transmembrane</keyword>
<keyword evidence="9" id="KW-1185">Reference proteome</keyword>
<evidence type="ECO:0000256" key="3">
    <source>
        <dbReference type="ARBA" id="ARBA00022692"/>
    </source>
</evidence>
<dbReference type="PANTHER" id="PTHR32322">
    <property type="entry name" value="INNER MEMBRANE TRANSPORTER"/>
    <property type="match status" value="1"/>
</dbReference>
<evidence type="ECO:0000256" key="2">
    <source>
        <dbReference type="ARBA" id="ARBA00007362"/>
    </source>
</evidence>
<keyword evidence="4 6" id="KW-1133">Transmembrane helix</keyword>
<evidence type="ECO:0000313" key="8">
    <source>
        <dbReference type="EMBL" id="SFL90634.1"/>
    </source>
</evidence>
<proteinExistence type="inferred from homology"/>
<keyword evidence="5 6" id="KW-0472">Membrane</keyword>
<feature type="domain" description="EamA" evidence="7">
    <location>
        <begin position="8"/>
        <end position="135"/>
    </location>
</feature>
<dbReference type="PANTHER" id="PTHR32322:SF2">
    <property type="entry name" value="EAMA DOMAIN-CONTAINING PROTEIN"/>
    <property type="match status" value="1"/>
</dbReference>
<feature type="transmembrane region" description="Helical" evidence="6">
    <location>
        <begin position="90"/>
        <end position="111"/>
    </location>
</feature>
<dbReference type="Pfam" id="PF00892">
    <property type="entry name" value="EamA"/>
    <property type="match status" value="2"/>
</dbReference>
<comment type="similarity">
    <text evidence="2">Belongs to the EamA transporter family.</text>
</comment>
<dbReference type="GO" id="GO:0016020">
    <property type="term" value="C:membrane"/>
    <property type="evidence" value="ECO:0007669"/>
    <property type="project" value="UniProtKB-SubCell"/>
</dbReference>
<feature type="transmembrane region" description="Helical" evidence="6">
    <location>
        <begin position="212"/>
        <end position="233"/>
    </location>
</feature>
<evidence type="ECO:0000256" key="6">
    <source>
        <dbReference type="SAM" id="Phobius"/>
    </source>
</evidence>
<name>A0A1I4LHX6_9GAMM</name>
<feature type="transmembrane region" description="Helical" evidence="6">
    <location>
        <begin position="34"/>
        <end position="53"/>
    </location>
</feature>
<dbReference type="AlphaFoldDB" id="A0A1I4LHX6"/>
<dbReference type="RefSeq" id="WP_092020294.1">
    <property type="nucleotide sequence ID" value="NZ_FOUE01000001.1"/>
</dbReference>
<evidence type="ECO:0000256" key="1">
    <source>
        <dbReference type="ARBA" id="ARBA00004141"/>
    </source>
</evidence>
<dbReference type="OrthoDB" id="9776210at2"/>
<feature type="transmembrane region" description="Helical" evidence="6">
    <location>
        <begin position="148"/>
        <end position="166"/>
    </location>
</feature>
<evidence type="ECO:0000256" key="5">
    <source>
        <dbReference type="ARBA" id="ARBA00023136"/>
    </source>
</evidence>
<feature type="transmembrane region" description="Helical" evidence="6">
    <location>
        <begin position="240"/>
        <end position="259"/>
    </location>
</feature>
<dbReference type="InterPro" id="IPR037185">
    <property type="entry name" value="EmrE-like"/>
</dbReference>
<reference evidence="9" key="1">
    <citation type="submission" date="2016-10" db="EMBL/GenBank/DDBJ databases">
        <authorList>
            <person name="Varghese N."/>
            <person name="Submissions S."/>
        </authorList>
    </citation>
    <scope>NUCLEOTIDE SEQUENCE [LARGE SCALE GENOMIC DNA]</scope>
    <source>
        <strain evidence="9">CGMCC 1.7061</strain>
    </source>
</reference>
<protein>
    <submittedName>
        <fullName evidence="8">EamA-like transporter family protein</fullName>
    </submittedName>
</protein>
<dbReference type="SUPFAM" id="SSF103481">
    <property type="entry name" value="Multidrug resistance efflux transporter EmrE"/>
    <property type="match status" value="2"/>
</dbReference>
<evidence type="ECO:0000259" key="7">
    <source>
        <dbReference type="Pfam" id="PF00892"/>
    </source>
</evidence>
<feature type="domain" description="EamA" evidence="7">
    <location>
        <begin position="148"/>
        <end position="283"/>
    </location>
</feature>
<dbReference type="InterPro" id="IPR050638">
    <property type="entry name" value="AA-Vitamin_Transporters"/>
</dbReference>